<dbReference type="PROSITE" id="PS51832">
    <property type="entry name" value="HD_GYP"/>
    <property type="match status" value="1"/>
</dbReference>
<dbReference type="PROSITE" id="PS51831">
    <property type="entry name" value="HD"/>
    <property type="match status" value="1"/>
</dbReference>
<comment type="caution">
    <text evidence="5">The sequence shown here is derived from an EMBL/GenBank/DDBJ whole genome shotgun (WGS) entry which is preliminary data.</text>
</comment>
<feature type="domain" description="HD-GYP" evidence="4">
    <location>
        <begin position="638"/>
        <end position="833"/>
    </location>
</feature>
<feature type="transmembrane region" description="Helical" evidence="1">
    <location>
        <begin position="229"/>
        <end position="251"/>
    </location>
</feature>
<proteinExistence type="predicted"/>
<gene>
    <name evidence="5" type="ORF">HNQ43_000858</name>
</gene>
<keyword evidence="5" id="KW-0808">Transferase</keyword>
<evidence type="ECO:0000259" key="2">
    <source>
        <dbReference type="PROSITE" id="PS50887"/>
    </source>
</evidence>
<feature type="transmembrane region" description="Helical" evidence="1">
    <location>
        <begin position="191"/>
        <end position="213"/>
    </location>
</feature>
<dbReference type="InterPro" id="IPR043128">
    <property type="entry name" value="Rev_trsase/Diguanyl_cyclase"/>
</dbReference>
<dbReference type="SUPFAM" id="SSF55781">
    <property type="entry name" value="GAF domain-like"/>
    <property type="match status" value="1"/>
</dbReference>
<evidence type="ECO:0000259" key="3">
    <source>
        <dbReference type="PROSITE" id="PS51831"/>
    </source>
</evidence>
<dbReference type="SMART" id="SM00267">
    <property type="entry name" value="GGDEF"/>
    <property type="match status" value="1"/>
</dbReference>
<dbReference type="GO" id="GO:0016740">
    <property type="term" value="F:transferase activity"/>
    <property type="evidence" value="ECO:0007669"/>
    <property type="project" value="UniProtKB-KW"/>
</dbReference>
<protein>
    <submittedName>
        <fullName evidence="5">Diguanylate cyclase (GGDEF)-like protein/putative nucleotidyltransferase with HDIG domain</fullName>
    </submittedName>
</protein>
<dbReference type="InterPro" id="IPR029016">
    <property type="entry name" value="GAF-like_dom_sf"/>
</dbReference>
<sequence>MNGYSIVSLISLCCYLLMFTTFLAARKSQRIVRSFLVLLAFMILWSWGSLFMRTEQFPSPYFWHQVSIFGLLMLPAGYYSFFGDFVGVYNTRRRLFWRIVFLALFVVNYFTEFMIPLPEITHQGSDVIFQYHYTNWIYLVFFFMLLVAGDIAWMVMAKRRKDPQIMVTLRPLILGICILFLGHFLSTIPFFLGVPMDIVSGVVNAMFFIYALYKKQIFRVTMLISKENCYLISLFFGILLLSNVGLSLQRWLSISYHLEPHEILVIVGIGMILLTIVLYLLLNSFLNNFFLQDEQMQSSALADYSSQVTQLLRVREVFETLNTLVQNTLKNWSVIGFCLGQDQMIRMAYSSNPLDAFDLHLDKEHPLVLYLNEVKTISRWEDFKKTSLYRGVWENEKQIFASMHVQFVAPLFSENHLIGILFFNSTQNQKPLQKDFAFLQSILAVTSVALNNAQKYERAYMEARMDEDTGVYNRKYFHELLEEKYNEYKDSSLALAIANLDDFRLYNQLYGQKEGDLVLRVVAHLLKTAVADQGYVARIAGKEFGVILPGYDILSAKTLMEKVLEQLQSKDGLIPFVGHVTFSAGVCASPYLAGSCRELLSNTEMAVSGVKRSGKNGVQMYSEEIRTRMTTKAGHHSQYDMYASTIYALTAAIDAKDHYTFSHSQNVAYYAKSLAHEMHLSEELENMVYEAGLLHDIGKIGISEYILNKPGRLNSEEYEEMKQHVENAVDIIRHLPAMEYVVPAVISHHERYDGTGYPRRLKGEDIPLLGRILCVVDSFDAMISKRSYKKAMSVYEALQILDEQAGRQFDPHCVDAFIRMIQESRLQIRYSNQDTERE</sequence>
<feature type="transmembrane region" description="Helical" evidence="1">
    <location>
        <begin position="62"/>
        <end position="83"/>
    </location>
</feature>
<feature type="transmembrane region" description="Helical" evidence="1">
    <location>
        <begin position="167"/>
        <end position="185"/>
    </location>
</feature>
<dbReference type="PANTHER" id="PTHR43155">
    <property type="entry name" value="CYCLIC DI-GMP PHOSPHODIESTERASE PA4108-RELATED"/>
    <property type="match status" value="1"/>
</dbReference>
<dbReference type="RefSeq" id="WP_183375141.1">
    <property type="nucleotide sequence ID" value="NZ_JACHHD010000007.1"/>
</dbReference>
<feature type="domain" description="HD" evidence="3">
    <location>
        <begin position="660"/>
        <end position="782"/>
    </location>
</feature>
<accession>A0A7W8D070</accession>
<dbReference type="Gene3D" id="3.30.70.270">
    <property type="match status" value="1"/>
</dbReference>
<organism evidence="5 6">
    <name type="scientific">Faecalicoccus acidiformans</name>
    <dbReference type="NCBI Taxonomy" id="915173"/>
    <lineage>
        <taxon>Bacteria</taxon>
        <taxon>Bacillati</taxon>
        <taxon>Bacillota</taxon>
        <taxon>Erysipelotrichia</taxon>
        <taxon>Erysipelotrichales</taxon>
        <taxon>Erysipelotrichaceae</taxon>
        <taxon>Faecalicoccus</taxon>
    </lineage>
</organism>
<dbReference type="SUPFAM" id="SSF55073">
    <property type="entry name" value="Nucleotide cyclase"/>
    <property type="match status" value="1"/>
</dbReference>
<reference evidence="5 6" key="1">
    <citation type="submission" date="2020-08" db="EMBL/GenBank/DDBJ databases">
        <title>Genomic Encyclopedia of Type Strains, Phase IV (KMG-IV): sequencing the most valuable type-strain genomes for metagenomic binning, comparative biology and taxonomic classification.</title>
        <authorList>
            <person name="Goeker M."/>
        </authorList>
    </citation>
    <scope>NUCLEOTIDE SEQUENCE [LARGE SCALE GENOMIC DNA]</scope>
    <source>
        <strain evidence="5 6">DSM 26963</strain>
    </source>
</reference>
<dbReference type="PANTHER" id="PTHR43155:SF2">
    <property type="entry name" value="CYCLIC DI-GMP PHOSPHODIESTERASE PA4108"/>
    <property type="match status" value="1"/>
</dbReference>
<feature type="transmembrane region" description="Helical" evidence="1">
    <location>
        <begin position="6"/>
        <end position="24"/>
    </location>
</feature>
<feature type="transmembrane region" description="Helical" evidence="1">
    <location>
        <begin position="135"/>
        <end position="155"/>
    </location>
</feature>
<dbReference type="EMBL" id="JACHHD010000007">
    <property type="protein sequence ID" value="MBB5184812.1"/>
    <property type="molecule type" value="Genomic_DNA"/>
</dbReference>
<keyword evidence="1" id="KW-0472">Membrane</keyword>
<dbReference type="InterPro" id="IPR037522">
    <property type="entry name" value="HD_GYP_dom"/>
</dbReference>
<dbReference type="InterPro" id="IPR029787">
    <property type="entry name" value="Nucleotide_cyclase"/>
</dbReference>
<dbReference type="SMART" id="SM00471">
    <property type="entry name" value="HDc"/>
    <property type="match status" value="1"/>
</dbReference>
<dbReference type="NCBIfam" id="TIGR00277">
    <property type="entry name" value="HDIG"/>
    <property type="match status" value="1"/>
</dbReference>
<dbReference type="AlphaFoldDB" id="A0A7W8D070"/>
<name>A0A7W8D070_9FIRM</name>
<dbReference type="Pfam" id="PF13487">
    <property type="entry name" value="HD_5"/>
    <property type="match status" value="1"/>
</dbReference>
<dbReference type="Proteomes" id="UP000521313">
    <property type="component" value="Unassembled WGS sequence"/>
</dbReference>
<feature type="transmembrane region" description="Helical" evidence="1">
    <location>
        <begin position="95"/>
        <end position="115"/>
    </location>
</feature>
<dbReference type="NCBIfam" id="TIGR00254">
    <property type="entry name" value="GGDEF"/>
    <property type="match status" value="1"/>
</dbReference>
<evidence type="ECO:0000259" key="4">
    <source>
        <dbReference type="PROSITE" id="PS51832"/>
    </source>
</evidence>
<dbReference type="InterPro" id="IPR006674">
    <property type="entry name" value="HD_domain"/>
</dbReference>
<dbReference type="InterPro" id="IPR006675">
    <property type="entry name" value="HDIG_dom"/>
</dbReference>
<evidence type="ECO:0000313" key="5">
    <source>
        <dbReference type="EMBL" id="MBB5184812.1"/>
    </source>
</evidence>
<feature type="transmembrane region" description="Helical" evidence="1">
    <location>
        <begin position="263"/>
        <end position="282"/>
    </location>
</feature>
<feature type="domain" description="GGDEF" evidence="2">
    <location>
        <begin position="491"/>
        <end position="623"/>
    </location>
</feature>
<keyword evidence="1" id="KW-1133">Transmembrane helix</keyword>
<dbReference type="SUPFAM" id="SSF109604">
    <property type="entry name" value="HD-domain/PDEase-like"/>
    <property type="match status" value="1"/>
</dbReference>
<dbReference type="PROSITE" id="PS50887">
    <property type="entry name" value="GGDEF"/>
    <property type="match status" value="1"/>
</dbReference>
<dbReference type="InterPro" id="IPR000160">
    <property type="entry name" value="GGDEF_dom"/>
</dbReference>
<dbReference type="CDD" id="cd01949">
    <property type="entry name" value="GGDEF"/>
    <property type="match status" value="1"/>
</dbReference>
<keyword evidence="1" id="KW-0812">Transmembrane</keyword>
<dbReference type="Gene3D" id="3.30.450.40">
    <property type="match status" value="1"/>
</dbReference>
<dbReference type="Gene3D" id="1.10.3210.10">
    <property type="entry name" value="Hypothetical protein af1432"/>
    <property type="match status" value="1"/>
</dbReference>
<dbReference type="CDD" id="cd00077">
    <property type="entry name" value="HDc"/>
    <property type="match status" value="1"/>
</dbReference>
<evidence type="ECO:0000313" key="6">
    <source>
        <dbReference type="Proteomes" id="UP000521313"/>
    </source>
</evidence>
<dbReference type="InterPro" id="IPR003607">
    <property type="entry name" value="HD/PDEase_dom"/>
</dbReference>
<evidence type="ECO:0000256" key="1">
    <source>
        <dbReference type="SAM" id="Phobius"/>
    </source>
</evidence>
<feature type="transmembrane region" description="Helical" evidence="1">
    <location>
        <begin position="31"/>
        <end position="50"/>
    </location>
</feature>
<dbReference type="Pfam" id="PF00990">
    <property type="entry name" value="GGDEF"/>
    <property type="match status" value="1"/>
</dbReference>